<keyword evidence="3 7" id="KW-0489">Methyltransferase</keyword>
<dbReference type="PANTHER" id="PTHR30481">
    <property type="entry name" value="DNA ADENINE METHYLASE"/>
    <property type="match status" value="1"/>
</dbReference>
<dbReference type="Gene3D" id="3.40.50.150">
    <property type="entry name" value="Vaccinia Virus protein VP39"/>
    <property type="match status" value="1"/>
</dbReference>
<dbReference type="GO" id="GO:0006298">
    <property type="term" value="P:mismatch repair"/>
    <property type="evidence" value="ECO:0007669"/>
    <property type="project" value="TreeGrafter"/>
</dbReference>
<dbReference type="InterPro" id="IPR012263">
    <property type="entry name" value="M_m6A_EcoRV"/>
</dbReference>
<dbReference type="PIRSF" id="PIRSF000398">
    <property type="entry name" value="M_m6A_EcoRV"/>
    <property type="match status" value="1"/>
</dbReference>
<evidence type="ECO:0000313" key="8">
    <source>
        <dbReference type="Proteomes" id="UP000248132"/>
    </source>
</evidence>
<dbReference type="GO" id="GO:0032259">
    <property type="term" value="P:methylation"/>
    <property type="evidence" value="ECO:0007669"/>
    <property type="project" value="UniProtKB-KW"/>
</dbReference>
<evidence type="ECO:0000256" key="3">
    <source>
        <dbReference type="ARBA" id="ARBA00022603"/>
    </source>
</evidence>
<organism evidence="7 8">
    <name type="scientific">Ruminiclostridium sufflavum DSM 19573</name>
    <dbReference type="NCBI Taxonomy" id="1121337"/>
    <lineage>
        <taxon>Bacteria</taxon>
        <taxon>Bacillati</taxon>
        <taxon>Bacillota</taxon>
        <taxon>Clostridia</taxon>
        <taxon>Eubacteriales</taxon>
        <taxon>Oscillospiraceae</taxon>
        <taxon>Ruminiclostridium</taxon>
    </lineage>
</organism>
<evidence type="ECO:0000256" key="1">
    <source>
        <dbReference type="ARBA" id="ARBA00006594"/>
    </source>
</evidence>
<dbReference type="Pfam" id="PF02086">
    <property type="entry name" value="MethyltransfD12"/>
    <property type="match status" value="1"/>
</dbReference>
<keyword evidence="8" id="KW-1185">Reference proteome</keyword>
<dbReference type="SUPFAM" id="SSF53335">
    <property type="entry name" value="S-adenosyl-L-methionine-dependent methyltransferases"/>
    <property type="match status" value="1"/>
</dbReference>
<evidence type="ECO:0000256" key="4">
    <source>
        <dbReference type="ARBA" id="ARBA00022679"/>
    </source>
</evidence>
<dbReference type="GO" id="GO:1904047">
    <property type="term" value="F:S-adenosyl-L-methionine binding"/>
    <property type="evidence" value="ECO:0007669"/>
    <property type="project" value="TreeGrafter"/>
</dbReference>
<keyword evidence="4" id="KW-0808">Transferase</keyword>
<protein>
    <recommendedName>
        <fullName evidence="2">site-specific DNA-methyltransferase (adenine-specific)</fullName>
        <ecNumber evidence="2">2.1.1.72</ecNumber>
    </recommendedName>
</protein>
<evidence type="ECO:0000313" key="7">
    <source>
        <dbReference type="EMBL" id="PYG89377.1"/>
    </source>
</evidence>
<evidence type="ECO:0000256" key="5">
    <source>
        <dbReference type="ARBA" id="ARBA00022691"/>
    </source>
</evidence>
<sequence length="272" mass="32507">MRELIVSLFPLYYERYIEVFGGGGWVLFHKPPGNDFEVYNDFNSLLVNLYRCVRDDYKELQKELMYVLNSREDFEKIRELLDKETIVDNVKRAAYFYQLIRYSYASGLTSFSSQPHDMRSNFPLIEQAHRRLARVVIENKDFEKLIRQYDRPVSFFYLDPPYYDTEKYYKNVGEEGFQKEDHIQLRDTLLSIEGKFLLSYNDCEFIRTLYDKPGIVIESYTRINNIKQRYDNGAQFPEILIASYNLHEREQNAPAQMNLFDLKNGLSEEEVK</sequence>
<dbReference type="GO" id="GO:0043565">
    <property type="term" value="F:sequence-specific DNA binding"/>
    <property type="evidence" value="ECO:0007669"/>
    <property type="project" value="TreeGrafter"/>
</dbReference>
<dbReference type="EC" id="2.1.1.72" evidence="2"/>
<comment type="caution">
    <text evidence="7">The sequence shown here is derived from an EMBL/GenBank/DDBJ whole genome shotgun (WGS) entry which is preliminary data.</text>
</comment>
<dbReference type="GO" id="GO:0009007">
    <property type="term" value="F:site-specific DNA-methyltransferase (adenine-specific) activity"/>
    <property type="evidence" value="ECO:0007669"/>
    <property type="project" value="UniProtKB-EC"/>
</dbReference>
<dbReference type="GO" id="GO:0009307">
    <property type="term" value="P:DNA restriction-modification system"/>
    <property type="evidence" value="ECO:0007669"/>
    <property type="project" value="InterPro"/>
</dbReference>
<evidence type="ECO:0000256" key="6">
    <source>
        <dbReference type="ARBA" id="ARBA00047942"/>
    </source>
</evidence>
<dbReference type="InterPro" id="IPR029063">
    <property type="entry name" value="SAM-dependent_MTases_sf"/>
</dbReference>
<dbReference type="InterPro" id="IPR012327">
    <property type="entry name" value="MeTrfase_D12"/>
</dbReference>
<dbReference type="InterPro" id="IPR023095">
    <property type="entry name" value="Ade_MeTrfase_dom_2"/>
</dbReference>
<dbReference type="Gene3D" id="1.10.1020.10">
    <property type="entry name" value="Adenine-specific Methyltransferase, Domain 2"/>
    <property type="match status" value="1"/>
</dbReference>
<name>A0A318XMZ6_9FIRM</name>
<evidence type="ECO:0000256" key="2">
    <source>
        <dbReference type="ARBA" id="ARBA00011900"/>
    </source>
</evidence>
<dbReference type="AlphaFoldDB" id="A0A318XMZ6"/>
<comment type="catalytic activity">
    <reaction evidence="6">
        <text>a 2'-deoxyadenosine in DNA + S-adenosyl-L-methionine = an N(6)-methyl-2'-deoxyadenosine in DNA + S-adenosyl-L-homocysteine + H(+)</text>
        <dbReference type="Rhea" id="RHEA:15197"/>
        <dbReference type="Rhea" id="RHEA-COMP:12418"/>
        <dbReference type="Rhea" id="RHEA-COMP:12419"/>
        <dbReference type="ChEBI" id="CHEBI:15378"/>
        <dbReference type="ChEBI" id="CHEBI:57856"/>
        <dbReference type="ChEBI" id="CHEBI:59789"/>
        <dbReference type="ChEBI" id="CHEBI:90615"/>
        <dbReference type="ChEBI" id="CHEBI:90616"/>
        <dbReference type="EC" id="2.1.1.72"/>
    </reaction>
</comment>
<comment type="similarity">
    <text evidence="1">Belongs to the N(4)/N(6)-methyltransferase family.</text>
</comment>
<keyword evidence="5" id="KW-0949">S-adenosyl-L-methionine</keyword>
<dbReference type="PRINTS" id="PR00505">
    <property type="entry name" value="D12N6MTFRASE"/>
</dbReference>
<dbReference type="Proteomes" id="UP000248132">
    <property type="component" value="Unassembled WGS sequence"/>
</dbReference>
<reference evidence="7 8" key="1">
    <citation type="submission" date="2018-06" db="EMBL/GenBank/DDBJ databases">
        <title>Genomic Encyclopedia of Type Strains, Phase I: the one thousand microbial genomes (KMG-I) project.</title>
        <authorList>
            <person name="Kyrpides N."/>
        </authorList>
    </citation>
    <scope>NUCLEOTIDE SEQUENCE [LARGE SCALE GENOMIC DNA]</scope>
    <source>
        <strain evidence="7 8">DSM 19573</strain>
    </source>
</reference>
<proteinExistence type="inferred from homology"/>
<gene>
    <name evidence="7" type="ORF">LY28_00596</name>
</gene>
<accession>A0A318XMZ6</accession>
<dbReference type="EMBL" id="QKMR01000003">
    <property type="protein sequence ID" value="PYG89377.1"/>
    <property type="molecule type" value="Genomic_DNA"/>
</dbReference>